<feature type="region of interest" description="Disordered" evidence="2">
    <location>
        <begin position="348"/>
        <end position="388"/>
    </location>
</feature>
<evidence type="ECO:0000313" key="4">
    <source>
        <dbReference type="Proteomes" id="UP000030645"/>
    </source>
</evidence>
<protein>
    <submittedName>
        <fullName evidence="3">Uncharacterized protein</fullName>
    </submittedName>
</protein>
<dbReference type="Proteomes" id="UP000030645">
    <property type="component" value="Unassembled WGS sequence"/>
</dbReference>
<keyword evidence="1" id="KW-0175">Coiled coil</keyword>
<organism evidence="3 4">
    <name type="scientific">Morus notabilis</name>
    <dbReference type="NCBI Taxonomy" id="981085"/>
    <lineage>
        <taxon>Eukaryota</taxon>
        <taxon>Viridiplantae</taxon>
        <taxon>Streptophyta</taxon>
        <taxon>Embryophyta</taxon>
        <taxon>Tracheophyta</taxon>
        <taxon>Spermatophyta</taxon>
        <taxon>Magnoliopsida</taxon>
        <taxon>eudicotyledons</taxon>
        <taxon>Gunneridae</taxon>
        <taxon>Pentapetalae</taxon>
        <taxon>rosids</taxon>
        <taxon>fabids</taxon>
        <taxon>Rosales</taxon>
        <taxon>Moraceae</taxon>
        <taxon>Moreae</taxon>
        <taxon>Morus</taxon>
    </lineage>
</organism>
<gene>
    <name evidence="3" type="ORF">L484_016349</name>
</gene>
<evidence type="ECO:0000313" key="3">
    <source>
        <dbReference type="EMBL" id="EXB29859.1"/>
    </source>
</evidence>
<keyword evidence="4" id="KW-1185">Reference proteome</keyword>
<dbReference type="EMBL" id="KE343450">
    <property type="protein sequence ID" value="EXB29859.1"/>
    <property type="molecule type" value="Genomic_DNA"/>
</dbReference>
<evidence type="ECO:0000256" key="1">
    <source>
        <dbReference type="SAM" id="Coils"/>
    </source>
</evidence>
<feature type="coiled-coil region" evidence="1">
    <location>
        <begin position="171"/>
        <end position="208"/>
    </location>
</feature>
<dbReference type="AlphaFoldDB" id="W9QE00"/>
<reference evidence="4" key="1">
    <citation type="submission" date="2013-01" db="EMBL/GenBank/DDBJ databases">
        <title>Draft Genome Sequence of a Mulberry Tree, Morus notabilis C.K. Schneid.</title>
        <authorList>
            <person name="He N."/>
            <person name="Zhao S."/>
        </authorList>
    </citation>
    <scope>NUCLEOTIDE SEQUENCE</scope>
</reference>
<feature type="compositionally biased region" description="Low complexity" evidence="2">
    <location>
        <begin position="374"/>
        <end position="388"/>
    </location>
</feature>
<sequence length="407" mass="45635">MTTLNLHLLDLSSRKPTAPPKNNKGKGAFCTCGSLKRVSESGADALKAKRKRTTKDPLANTSTPLVEVCHIPMRPTLKDHLLLLGAKVVDSNFLVLDVYDAQIDGALDFPPRFSLHFQALYETFFNKTWVAAANSPLIDLKVDERSKDMDRMESNLKALLDSAKLNTETAIKEKDQVKEAYEAEAKKVEELQQKIKELKAQVAKDKEKYLGEGRVEIPEPISRHRSGRGVAIGQDIVEKVQKDGKRSVLLDETGSWKAIGENAQYFDNAVGLHTRDICDPHYNAWKDVLEEHKRRIQNRMLDWFNLDYDHDNDIIRDVVNREANGGRKNHVDDTVCWGRSSTAANEEGIMSQVLGKRRGHTKGVGPTLPRRNRSSASTSSSASQLDGSSLVNFPQHVQNLLNNLYIK</sequence>
<accession>W9QE00</accession>
<name>W9QE00_9ROSA</name>
<proteinExistence type="predicted"/>
<evidence type="ECO:0000256" key="2">
    <source>
        <dbReference type="SAM" id="MobiDB-lite"/>
    </source>
</evidence>